<sequence length="529" mass="56425">MNASRKRGGGARVATLPAPIGGWNTSENLTMASPGTALVMDNWRPTQTGATLRGGSITRATISLAGDPVTSLMSYNGSTARRLFAASKTAIFDVSTPADPVVPPAAAVSGQTKGYYAFQNFTTSGGAFLTAVNGADPLLLFEPSQGWKKITGTSTPAITGVSTSLLSHVWVYRNREFFIQADSLRAWYLPVNSIAGEAKLIDMNGVFQRGGALLFGATWSVDTGDGLDDKCVFVTTEGEVAVYTGADPSSASSWSLQGRYEVTRPLGPRGIMYAGGDLVIATEDGMIPLSEAVNKDPSVLNFAAISKPIFRDWQDAARDRRTLPWEVVKWPEKGYAIVSTPIAAPGQEPSAFVVNTVTGAWCRYTNWDVRCLLLHAGRLYFGTGDGRIKEAEIGGNDDGAAIYYTLIGNPDHLGSRGVLKSVRQARATYRSSTPFIDRVSASMDYQTALPAPPPTATNVTANEWDAGKWDEAKWDAPEPPASIMQAWVSIGLSGTVMQYQVQITGALTAIPDTELLSIDVSYEPGGVIV</sequence>
<dbReference type="AlphaFoldDB" id="A0A175RQN0"/>
<evidence type="ECO:0000313" key="2">
    <source>
        <dbReference type="Proteomes" id="UP000078529"/>
    </source>
</evidence>
<dbReference type="Proteomes" id="UP000078529">
    <property type="component" value="Unassembled WGS sequence"/>
</dbReference>
<protein>
    <submittedName>
        <fullName evidence="1">Uncharacterized protein</fullName>
    </submittedName>
</protein>
<dbReference type="PATRIC" id="fig|401562.4.peg.2445"/>
<reference evidence="1 2" key="1">
    <citation type="journal article" date="2016" name="Front. Microbiol.">
        <title>Genomic Resource of Rice Seed Associated Bacteria.</title>
        <authorList>
            <person name="Midha S."/>
            <person name="Bansal K."/>
            <person name="Sharma S."/>
            <person name="Kumar N."/>
            <person name="Patil P.P."/>
            <person name="Chaudhry V."/>
            <person name="Patil P.B."/>
        </authorList>
    </citation>
    <scope>NUCLEOTIDE SEQUENCE [LARGE SCALE GENOMIC DNA]</scope>
    <source>
        <strain evidence="1 2">NS365</strain>
    </source>
</reference>
<evidence type="ECO:0000313" key="1">
    <source>
        <dbReference type="EMBL" id="KTR05172.1"/>
    </source>
</evidence>
<proteinExistence type="predicted"/>
<keyword evidence="2" id="KW-1185">Reference proteome</keyword>
<name>A0A175RQN0_9HYPH</name>
<accession>A0A175RQN0</accession>
<comment type="caution">
    <text evidence="1">The sequence shown here is derived from an EMBL/GenBank/DDBJ whole genome shotgun (WGS) entry which is preliminary data.</text>
</comment>
<gene>
    <name evidence="1" type="ORF">NS365_13310</name>
</gene>
<organism evidence="1 2">
    <name type="scientific">Aureimonas ureilytica</name>
    <dbReference type="NCBI Taxonomy" id="401562"/>
    <lineage>
        <taxon>Bacteria</taxon>
        <taxon>Pseudomonadati</taxon>
        <taxon>Pseudomonadota</taxon>
        <taxon>Alphaproteobacteria</taxon>
        <taxon>Hyphomicrobiales</taxon>
        <taxon>Aurantimonadaceae</taxon>
        <taxon>Aureimonas</taxon>
    </lineage>
</organism>
<dbReference type="EMBL" id="LDQA01000028">
    <property type="protein sequence ID" value="KTR05172.1"/>
    <property type="molecule type" value="Genomic_DNA"/>
</dbReference>